<dbReference type="Proteomes" id="UP000626109">
    <property type="component" value="Unassembled WGS sequence"/>
</dbReference>
<dbReference type="InterPro" id="IPR051167">
    <property type="entry name" value="Prolyl_oligopep/macrocyclase"/>
</dbReference>
<dbReference type="InterPro" id="IPR023302">
    <property type="entry name" value="Pept_S9A_N"/>
</dbReference>
<comment type="similarity">
    <text evidence="1 5">Belongs to the peptidase S9A family.</text>
</comment>
<name>A0A813JH64_POLGL</name>
<keyword evidence="3 5" id="KW-0378">Hydrolase</keyword>
<organism evidence="9 10">
    <name type="scientific">Polarella glacialis</name>
    <name type="common">Dinoflagellate</name>
    <dbReference type="NCBI Taxonomy" id="89957"/>
    <lineage>
        <taxon>Eukaryota</taxon>
        <taxon>Sar</taxon>
        <taxon>Alveolata</taxon>
        <taxon>Dinophyceae</taxon>
        <taxon>Suessiales</taxon>
        <taxon>Suessiaceae</taxon>
        <taxon>Polarella</taxon>
    </lineage>
</organism>
<evidence type="ECO:0000256" key="1">
    <source>
        <dbReference type="ARBA" id="ARBA00005228"/>
    </source>
</evidence>
<feature type="region of interest" description="Disordered" evidence="6">
    <location>
        <begin position="1"/>
        <end position="24"/>
    </location>
</feature>
<reference evidence="9" key="1">
    <citation type="submission" date="2021-02" db="EMBL/GenBank/DDBJ databases">
        <authorList>
            <person name="Dougan E. K."/>
            <person name="Rhodes N."/>
            <person name="Thang M."/>
            <person name="Chan C."/>
        </authorList>
    </citation>
    <scope>NUCLEOTIDE SEQUENCE</scope>
</reference>
<dbReference type="Gene3D" id="2.130.10.120">
    <property type="entry name" value="Prolyl oligopeptidase, N-terminal domain"/>
    <property type="match status" value="2"/>
</dbReference>
<evidence type="ECO:0000256" key="5">
    <source>
        <dbReference type="RuleBase" id="RU368024"/>
    </source>
</evidence>
<dbReference type="PRINTS" id="PR00862">
    <property type="entry name" value="PROLIGOPTASE"/>
</dbReference>
<dbReference type="SUPFAM" id="SSF53474">
    <property type="entry name" value="alpha/beta-Hydrolases"/>
    <property type="match status" value="1"/>
</dbReference>
<dbReference type="PANTHER" id="PTHR42881:SF13">
    <property type="entry name" value="PROLYL ENDOPEPTIDASE"/>
    <property type="match status" value="1"/>
</dbReference>
<evidence type="ECO:0000313" key="9">
    <source>
        <dbReference type="EMBL" id="CAE8679983.1"/>
    </source>
</evidence>
<evidence type="ECO:0000256" key="2">
    <source>
        <dbReference type="ARBA" id="ARBA00022670"/>
    </source>
</evidence>
<dbReference type="GO" id="GO:0006508">
    <property type="term" value="P:proteolysis"/>
    <property type="evidence" value="ECO:0007669"/>
    <property type="project" value="UniProtKB-KW"/>
</dbReference>
<evidence type="ECO:0000259" key="8">
    <source>
        <dbReference type="Pfam" id="PF02897"/>
    </source>
</evidence>
<comment type="caution">
    <text evidence="9">The sequence shown here is derived from an EMBL/GenBank/DDBJ whole genome shotgun (WGS) entry which is preliminary data.</text>
</comment>
<evidence type="ECO:0000259" key="7">
    <source>
        <dbReference type="Pfam" id="PF00326"/>
    </source>
</evidence>
<keyword evidence="4 5" id="KW-0720">Serine protease</keyword>
<dbReference type="GO" id="GO:0004252">
    <property type="term" value="F:serine-type endopeptidase activity"/>
    <property type="evidence" value="ECO:0007669"/>
    <property type="project" value="UniProtKB-UniRule"/>
</dbReference>
<dbReference type="InterPro" id="IPR029058">
    <property type="entry name" value="AB_hydrolase_fold"/>
</dbReference>
<dbReference type="Pfam" id="PF02897">
    <property type="entry name" value="Peptidase_S9_N"/>
    <property type="match status" value="1"/>
</dbReference>
<protein>
    <recommendedName>
        <fullName evidence="5">Prolyl endopeptidase</fullName>
        <ecNumber evidence="5">3.4.21.-</ecNumber>
    </recommendedName>
</protein>
<sequence>MLTATPLAAKSLTGWSPSSSSSGPEIFRGVPADRLSAQSLHRLEPCPFAAVLALSVIRKGRASKRRACSENPKSEDPHGWLEELESAKVQAWVEEQNASTLQRFGNPRDSPLFRRLLQTETTDQDQDPLRKLPQVTELGGFFYDFWMDPLHQRGVWRRTSLEDFLKTADPDWEEVLSLDELCAEERESWVWRGFEALIEEAEGRCSATRVMLRLSRGGADAFVAREFDLSTKRFVAPAAGGFVVPEAKSVVSFRSRDELLVSTDFGPSSLTAAGYPRTVRAWLRGTPLSSAEVVFEGQQEDHLVYGYSVRQNGGLSFEVLHRGLSFHAVEWRLSLDCGKSFAELRAPPDAELSFFGRWILLRLGASGFQVGSGAGAAFPAGALLAADATCALAGQSDCWEVVWEPEVDGKSFQEPGEPTAGTPRFSTLQNVVATQNYLVLVVLSRVRSSLLVLRPPSTGLSDGDSATSPSWQRVASRASEGDEVLASLSVRPVDPRGSDALWVGRASQTQPPELFWVSDVATWAAAGCQLTPTAATTTTTTTTTGALAKSLRRLQPLYDASAVETDQLEAISADGTRVTYFLSRSKGSEGAMPPTLIYAYGGFGVPVLPAYQASAGAAWLERGGQYVEANLRGGGEFGPLWEEAARGGHGRLRAYEDLEAVADDLVARGYAAPGQLGLLGRSNGGLLVGNMLARELQAAGRTPSTGRFAALVGEVPLLDMQRYHLLLAGASWIDEYGNPDVASDWEELRLVSPYHLVSGRLKANPGAGSLPLSHPPVLFTTSTRDDRVHPCHARKMVSLLQGPFEKDKLDAGISNAYLYESPEGGHGGAASIAERASLRTLEYEFLWQCLTSTSSAPRTQRE</sequence>
<dbReference type="EMBL" id="CAJNNW010025810">
    <property type="protein sequence ID" value="CAE8679983.1"/>
    <property type="molecule type" value="Genomic_DNA"/>
</dbReference>
<accession>A0A813JH64</accession>
<dbReference type="EC" id="3.4.21.-" evidence="5"/>
<dbReference type="Pfam" id="PF00326">
    <property type="entry name" value="Peptidase_S9"/>
    <property type="match status" value="1"/>
</dbReference>
<evidence type="ECO:0000256" key="3">
    <source>
        <dbReference type="ARBA" id="ARBA00022801"/>
    </source>
</evidence>
<evidence type="ECO:0000256" key="4">
    <source>
        <dbReference type="ARBA" id="ARBA00022825"/>
    </source>
</evidence>
<dbReference type="GO" id="GO:0005829">
    <property type="term" value="C:cytosol"/>
    <property type="evidence" value="ECO:0007669"/>
    <property type="project" value="TreeGrafter"/>
</dbReference>
<feature type="domain" description="Peptidase S9 prolyl oligopeptidase catalytic" evidence="7">
    <location>
        <begin position="615"/>
        <end position="851"/>
    </location>
</feature>
<dbReference type="InterPro" id="IPR001375">
    <property type="entry name" value="Peptidase_S9_cat"/>
</dbReference>
<dbReference type="Gene3D" id="3.40.50.1820">
    <property type="entry name" value="alpha/beta hydrolase"/>
    <property type="match status" value="2"/>
</dbReference>
<dbReference type="AlphaFoldDB" id="A0A813JH64"/>
<evidence type="ECO:0000256" key="6">
    <source>
        <dbReference type="SAM" id="MobiDB-lite"/>
    </source>
</evidence>
<dbReference type="GO" id="GO:0070012">
    <property type="term" value="F:oligopeptidase activity"/>
    <property type="evidence" value="ECO:0007669"/>
    <property type="project" value="TreeGrafter"/>
</dbReference>
<dbReference type="SUPFAM" id="SSF50993">
    <property type="entry name" value="Peptidase/esterase 'gauge' domain"/>
    <property type="match status" value="1"/>
</dbReference>
<evidence type="ECO:0000313" key="10">
    <source>
        <dbReference type="Proteomes" id="UP000626109"/>
    </source>
</evidence>
<dbReference type="InterPro" id="IPR002470">
    <property type="entry name" value="Peptidase_S9A"/>
</dbReference>
<gene>
    <name evidence="9" type="ORF">PGLA2088_LOCUS21658</name>
</gene>
<dbReference type="PANTHER" id="PTHR42881">
    <property type="entry name" value="PROLYL ENDOPEPTIDASE"/>
    <property type="match status" value="1"/>
</dbReference>
<keyword evidence="2 5" id="KW-0645">Protease</keyword>
<proteinExistence type="inferred from homology"/>
<feature type="domain" description="Peptidase S9A N-terminal" evidence="8">
    <location>
        <begin position="71"/>
        <end position="311"/>
    </location>
</feature>